<sequence>MQLLVGLEGHYLFAAGQNHQLGSLLPTSDKIEASNRKKPAGIDEQKWCGFSHDNNRPRTSSATQRILREFGAHIKIRTMKCFHYGVVVPGHRLAPEACAATIILDWLTVRGFARLNFDWGWPAPNLWPEKYSSTFAVPTSANSGQV</sequence>
<name>A0A4C1VZV3_EUMVA</name>
<comment type="caution">
    <text evidence="1">The sequence shown here is derived from an EMBL/GenBank/DDBJ whole genome shotgun (WGS) entry which is preliminary data.</text>
</comment>
<dbReference type="EMBL" id="BGZK01000434">
    <property type="protein sequence ID" value="GBP43355.1"/>
    <property type="molecule type" value="Genomic_DNA"/>
</dbReference>
<protein>
    <submittedName>
        <fullName evidence="1">Uncharacterized protein</fullName>
    </submittedName>
</protein>
<dbReference type="Proteomes" id="UP000299102">
    <property type="component" value="Unassembled WGS sequence"/>
</dbReference>
<organism evidence="1 2">
    <name type="scientific">Eumeta variegata</name>
    <name type="common">Bagworm moth</name>
    <name type="synonym">Eumeta japonica</name>
    <dbReference type="NCBI Taxonomy" id="151549"/>
    <lineage>
        <taxon>Eukaryota</taxon>
        <taxon>Metazoa</taxon>
        <taxon>Ecdysozoa</taxon>
        <taxon>Arthropoda</taxon>
        <taxon>Hexapoda</taxon>
        <taxon>Insecta</taxon>
        <taxon>Pterygota</taxon>
        <taxon>Neoptera</taxon>
        <taxon>Endopterygota</taxon>
        <taxon>Lepidoptera</taxon>
        <taxon>Glossata</taxon>
        <taxon>Ditrysia</taxon>
        <taxon>Tineoidea</taxon>
        <taxon>Psychidae</taxon>
        <taxon>Oiketicinae</taxon>
        <taxon>Eumeta</taxon>
    </lineage>
</organism>
<dbReference type="AlphaFoldDB" id="A0A4C1VZV3"/>
<gene>
    <name evidence="1" type="ORF">EVAR_34271_1</name>
</gene>
<reference evidence="1 2" key="1">
    <citation type="journal article" date="2019" name="Commun. Biol.">
        <title>The bagworm genome reveals a unique fibroin gene that provides high tensile strength.</title>
        <authorList>
            <person name="Kono N."/>
            <person name="Nakamura H."/>
            <person name="Ohtoshi R."/>
            <person name="Tomita M."/>
            <person name="Numata K."/>
            <person name="Arakawa K."/>
        </authorList>
    </citation>
    <scope>NUCLEOTIDE SEQUENCE [LARGE SCALE GENOMIC DNA]</scope>
</reference>
<accession>A0A4C1VZV3</accession>
<proteinExistence type="predicted"/>
<evidence type="ECO:0000313" key="1">
    <source>
        <dbReference type="EMBL" id="GBP43355.1"/>
    </source>
</evidence>
<keyword evidence="2" id="KW-1185">Reference proteome</keyword>
<evidence type="ECO:0000313" key="2">
    <source>
        <dbReference type="Proteomes" id="UP000299102"/>
    </source>
</evidence>